<dbReference type="InterPro" id="IPR003594">
    <property type="entry name" value="HATPase_dom"/>
</dbReference>
<dbReference type="SUPFAM" id="SSF55874">
    <property type="entry name" value="ATPase domain of HSP90 chaperone/DNA topoisomerase II/histidine kinase"/>
    <property type="match status" value="1"/>
</dbReference>
<keyword evidence="3" id="KW-0597">Phosphoprotein</keyword>
<accession>A0A645HFT7</accession>
<dbReference type="PRINTS" id="PR00344">
    <property type="entry name" value="BCTRLSENSOR"/>
</dbReference>
<comment type="caution">
    <text evidence="8">The sequence shown here is derived from an EMBL/GenBank/DDBJ whole genome shotgun (WGS) entry which is preliminary data.</text>
</comment>
<reference evidence="8" key="1">
    <citation type="submission" date="2019-08" db="EMBL/GenBank/DDBJ databases">
        <authorList>
            <person name="Kucharzyk K."/>
            <person name="Murdoch R.W."/>
            <person name="Higgins S."/>
            <person name="Loffler F."/>
        </authorList>
    </citation>
    <scope>NUCLEOTIDE SEQUENCE</scope>
</reference>
<dbReference type="Gene3D" id="3.30.565.10">
    <property type="entry name" value="Histidine kinase-like ATPase, C-terminal domain"/>
    <property type="match status" value="1"/>
</dbReference>
<dbReference type="GO" id="GO:0000155">
    <property type="term" value="F:phosphorelay sensor kinase activity"/>
    <property type="evidence" value="ECO:0007669"/>
    <property type="project" value="TreeGrafter"/>
</dbReference>
<keyword evidence="4 8" id="KW-0808">Transferase</keyword>
<name>A0A645HFT7_9ZZZZ</name>
<evidence type="ECO:0000313" key="8">
    <source>
        <dbReference type="EMBL" id="MPN34533.1"/>
    </source>
</evidence>
<dbReference type="FunFam" id="3.30.565.10:FF:000006">
    <property type="entry name" value="Sensor histidine kinase WalK"/>
    <property type="match status" value="1"/>
</dbReference>
<dbReference type="EMBL" id="VSSQ01087624">
    <property type="protein sequence ID" value="MPN34533.1"/>
    <property type="molecule type" value="Genomic_DNA"/>
</dbReference>
<dbReference type="SMART" id="SM00387">
    <property type="entry name" value="HATPase_c"/>
    <property type="match status" value="1"/>
</dbReference>
<dbReference type="InterPro" id="IPR036890">
    <property type="entry name" value="HATPase_C_sf"/>
</dbReference>
<dbReference type="PANTHER" id="PTHR45453:SF1">
    <property type="entry name" value="PHOSPHATE REGULON SENSOR PROTEIN PHOR"/>
    <property type="match status" value="1"/>
</dbReference>
<dbReference type="EC" id="2.7.13.3" evidence="2"/>
<feature type="domain" description="Histidine kinase" evidence="7">
    <location>
        <begin position="1"/>
        <end position="109"/>
    </location>
</feature>
<evidence type="ECO:0000256" key="4">
    <source>
        <dbReference type="ARBA" id="ARBA00022679"/>
    </source>
</evidence>
<dbReference type="GO" id="GO:0005886">
    <property type="term" value="C:plasma membrane"/>
    <property type="evidence" value="ECO:0007669"/>
    <property type="project" value="TreeGrafter"/>
</dbReference>
<dbReference type="GO" id="GO:0004721">
    <property type="term" value="F:phosphoprotein phosphatase activity"/>
    <property type="evidence" value="ECO:0007669"/>
    <property type="project" value="TreeGrafter"/>
</dbReference>
<gene>
    <name evidence="8" type="primary">phoR_57</name>
    <name evidence="8" type="ORF">SDC9_182027</name>
</gene>
<protein>
    <recommendedName>
        <fullName evidence="2">histidine kinase</fullName>
        <ecNumber evidence="2">2.7.13.3</ecNumber>
    </recommendedName>
</protein>
<evidence type="ECO:0000256" key="5">
    <source>
        <dbReference type="ARBA" id="ARBA00022777"/>
    </source>
</evidence>
<keyword evidence="6" id="KW-0902">Two-component regulatory system</keyword>
<evidence type="ECO:0000259" key="7">
    <source>
        <dbReference type="PROSITE" id="PS50109"/>
    </source>
</evidence>
<dbReference type="GO" id="GO:0016036">
    <property type="term" value="P:cellular response to phosphate starvation"/>
    <property type="evidence" value="ECO:0007669"/>
    <property type="project" value="TreeGrafter"/>
</dbReference>
<dbReference type="InterPro" id="IPR050351">
    <property type="entry name" value="BphY/WalK/GraS-like"/>
</dbReference>
<dbReference type="AlphaFoldDB" id="A0A645HFT7"/>
<keyword evidence="5" id="KW-0418">Kinase</keyword>
<dbReference type="PROSITE" id="PS50109">
    <property type="entry name" value="HIS_KIN"/>
    <property type="match status" value="1"/>
</dbReference>
<dbReference type="CDD" id="cd00075">
    <property type="entry name" value="HATPase"/>
    <property type="match status" value="1"/>
</dbReference>
<dbReference type="PANTHER" id="PTHR45453">
    <property type="entry name" value="PHOSPHATE REGULON SENSOR PROTEIN PHOR"/>
    <property type="match status" value="1"/>
</dbReference>
<dbReference type="InterPro" id="IPR005467">
    <property type="entry name" value="His_kinase_dom"/>
</dbReference>
<evidence type="ECO:0000256" key="3">
    <source>
        <dbReference type="ARBA" id="ARBA00022553"/>
    </source>
</evidence>
<evidence type="ECO:0000256" key="1">
    <source>
        <dbReference type="ARBA" id="ARBA00000085"/>
    </source>
</evidence>
<organism evidence="8">
    <name type="scientific">bioreactor metagenome</name>
    <dbReference type="NCBI Taxonomy" id="1076179"/>
    <lineage>
        <taxon>unclassified sequences</taxon>
        <taxon>metagenomes</taxon>
        <taxon>ecological metagenomes</taxon>
    </lineage>
</organism>
<dbReference type="Pfam" id="PF02518">
    <property type="entry name" value="HATPase_c"/>
    <property type="match status" value="1"/>
</dbReference>
<dbReference type="InterPro" id="IPR004358">
    <property type="entry name" value="Sig_transdc_His_kin-like_C"/>
</dbReference>
<comment type="catalytic activity">
    <reaction evidence="1">
        <text>ATP + protein L-histidine = ADP + protein N-phospho-L-histidine.</text>
        <dbReference type="EC" id="2.7.13.3"/>
    </reaction>
</comment>
<proteinExistence type="predicted"/>
<evidence type="ECO:0000256" key="6">
    <source>
        <dbReference type="ARBA" id="ARBA00023012"/>
    </source>
</evidence>
<sequence>MLDEIIFNLLDNAIKYNRAGGSANVEIRRDGARVQLIVSDTGIGIPEEHQQRVFERFYRADKSHSRQTGGTGLGLSIVKHGALLHGAKVELESRENKGTRVTITFRTQL</sequence>
<evidence type="ECO:0000256" key="2">
    <source>
        <dbReference type="ARBA" id="ARBA00012438"/>
    </source>
</evidence>